<dbReference type="PANTHER" id="PTHR34703">
    <property type="entry name" value="ANTIPORTER SUBUNIT MNHG2-RELATED"/>
    <property type="match status" value="1"/>
</dbReference>
<feature type="transmembrane region" description="Helical" evidence="3">
    <location>
        <begin position="64"/>
        <end position="85"/>
    </location>
</feature>
<proteinExistence type="inferred from homology"/>
<dbReference type="NCBIfam" id="TIGR01300">
    <property type="entry name" value="CPA3_mnhG_phaG"/>
    <property type="match status" value="1"/>
</dbReference>
<evidence type="ECO:0000256" key="3">
    <source>
        <dbReference type="SAM" id="Phobius"/>
    </source>
</evidence>
<dbReference type="RefSeq" id="WP_015772677.1">
    <property type="nucleotide sequence ID" value="NC_013174.1"/>
</dbReference>
<evidence type="ECO:0000313" key="4">
    <source>
        <dbReference type="EMBL" id="ACV10066.1"/>
    </source>
</evidence>
<organism evidence="4 5">
    <name type="scientific">Jonesia denitrificans (strain ATCC 14870 / DSM 20603 / BCRC 15368 / CIP 55.134 / JCM 11481 / NBRC 15587 / NCTC 10816 / Prevot 55134)</name>
    <name type="common">Listeria denitrificans</name>
    <dbReference type="NCBI Taxonomy" id="471856"/>
    <lineage>
        <taxon>Bacteria</taxon>
        <taxon>Bacillati</taxon>
        <taxon>Actinomycetota</taxon>
        <taxon>Actinomycetes</taxon>
        <taxon>Micrococcales</taxon>
        <taxon>Jonesiaceae</taxon>
        <taxon>Jonesia</taxon>
    </lineage>
</organism>
<evidence type="ECO:0000313" key="5">
    <source>
        <dbReference type="Proteomes" id="UP000000628"/>
    </source>
</evidence>
<dbReference type="Pfam" id="PF03334">
    <property type="entry name" value="PhaG_MnhG_YufB"/>
    <property type="match status" value="1"/>
</dbReference>
<dbReference type="eggNOG" id="COG1320">
    <property type="taxonomic scope" value="Bacteria"/>
</dbReference>
<evidence type="ECO:0000256" key="2">
    <source>
        <dbReference type="SAM" id="MobiDB-lite"/>
    </source>
</evidence>
<dbReference type="GO" id="GO:0015385">
    <property type="term" value="F:sodium:proton antiporter activity"/>
    <property type="evidence" value="ECO:0007669"/>
    <property type="project" value="TreeGrafter"/>
</dbReference>
<keyword evidence="5" id="KW-1185">Reference proteome</keyword>
<evidence type="ECO:0000256" key="1">
    <source>
        <dbReference type="ARBA" id="ARBA00008404"/>
    </source>
</evidence>
<dbReference type="AlphaFoldDB" id="C7R2S5"/>
<protein>
    <submittedName>
        <fullName evidence="4">Monovalent cation/proton antiporter, MnhG/PhaG subunit</fullName>
    </submittedName>
</protein>
<dbReference type="HOGENOM" id="CLU_121334_0_5_11"/>
<feature type="region of interest" description="Disordered" evidence="2">
    <location>
        <begin position="109"/>
        <end position="135"/>
    </location>
</feature>
<dbReference type="PANTHER" id="PTHR34703:SF1">
    <property type="entry name" value="ANTIPORTER SUBUNIT MNHG2-RELATED"/>
    <property type="match status" value="1"/>
</dbReference>
<keyword evidence="3" id="KW-0812">Transmembrane</keyword>
<dbReference type="NCBIfam" id="NF009314">
    <property type="entry name" value="PRK12674.1-2"/>
    <property type="match status" value="1"/>
</dbReference>
<dbReference type="InterPro" id="IPR005133">
    <property type="entry name" value="PhaG_MnhG_YufB"/>
</dbReference>
<comment type="similarity">
    <text evidence="1">Belongs to the CPA3 antiporters (TC 2.A.63) subunit G family.</text>
</comment>
<keyword evidence="3" id="KW-1133">Transmembrane helix</keyword>
<sequence>MNWGIIADTVAALCLLAGAFLTLAAGVGVLRFPDLLARMHAATKPQVLGLILMLTAEALRVRNWGVVGLLILIVIFQLLTAPVSAHMVGRTGYRLGQLNKDELERDELAEDAQRASAVVHNTTTRQDAAEEDSAS</sequence>
<dbReference type="STRING" id="471856.Jden_2434"/>
<keyword evidence="3" id="KW-0472">Membrane</keyword>
<dbReference type="KEGG" id="jde:Jden_2434"/>
<name>C7R2S5_JONDD</name>
<dbReference type="Proteomes" id="UP000000628">
    <property type="component" value="Chromosome"/>
</dbReference>
<reference evidence="4 5" key="1">
    <citation type="journal article" date="2009" name="Stand. Genomic Sci.">
        <title>Complete genome sequence of Jonesia denitrificans type strain (Prevot 55134).</title>
        <authorList>
            <person name="Pukall R."/>
            <person name="Gehrich-Schroter G."/>
            <person name="Lapidus A."/>
            <person name="Nolan M."/>
            <person name="Glavina Del Rio T."/>
            <person name="Lucas S."/>
            <person name="Chen F."/>
            <person name="Tice H."/>
            <person name="Pitluck S."/>
            <person name="Cheng J.F."/>
            <person name="Copeland A."/>
            <person name="Saunders E."/>
            <person name="Brettin T."/>
            <person name="Detter J.C."/>
            <person name="Bruce D."/>
            <person name="Goodwin L."/>
            <person name="Pati A."/>
            <person name="Ivanova N."/>
            <person name="Mavromatis K."/>
            <person name="Ovchinnikova G."/>
            <person name="Chen A."/>
            <person name="Palaniappan K."/>
            <person name="Land M."/>
            <person name="Hauser L."/>
            <person name="Chang Y.J."/>
            <person name="Jeffries C.D."/>
            <person name="Chain P."/>
            <person name="Goker M."/>
            <person name="Bristow J."/>
            <person name="Eisen J.A."/>
            <person name="Markowitz V."/>
            <person name="Hugenholtz P."/>
            <person name="Kyrpides N.C."/>
            <person name="Klenk H.P."/>
            <person name="Han C."/>
        </authorList>
    </citation>
    <scope>NUCLEOTIDE SEQUENCE [LARGE SCALE GENOMIC DNA]</scope>
    <source>
        <strain evidence="5">ATCC 14870 / DSM 20603 / BCRC 15368 / CIP 55.134 / JCM 11481 / NBRC 15587 / NCTC 10816 / Prevot 55134</strain>
    </source>
</reference>
<dbReference type="EMBL" id="CP001706">
    <property type="protein sequence ID" value="ACV10066.1"/>
    <property type="molecule type" value="Genomic_DNA"/>
</dbReference>
<accession>C7R2S5</accession>
<dbReference type="OrthoDB" id="3214257at2"/>
<gene>
    <name evidence="4" type="ordered locus">Jden_2434</name>
</gene>